<feature type="transmembrane region" description="Helical" evidence="9">
    <location>
        <begin position="314"/>
        <end position="334"/>
    </location>
</feature>
<reference evidence="12 13" key="1">
    <citation type="submission" date="2019-06" db="EMBL/GenBank/DDBJ databases">
        <authorList>
            <person name="Palmer J.M."/>
        </authorList>
    </citation>
    <scope>NUCLEOTIDE SEQUENCE [LARGE SCALE GENOMIC DNA]</scope>
    <source>
        <strain evidence="12 13">TWF703</strain>
    </source>
</reference>
<dbReference type="InterPro" id="IPR003593">
    <property type="entry name" value="AAA+_ATPase"/>
</dbReference>
<dbReference type="CDD" id="cd18606">
    <property type="entry name" value="ABC_6TM_YOR1_D2_like"/>
    <property type="match status" value="1"/>
</dbReference>
<dbReference type="InterPro" id="IPR027417">
    <property type="entry name" value="P-loop_NTPase"/>
</dbReference>
<feature type="transmembrane region" description="Helical" evidence="9">
    <location>
        <begin position="1199"/>
        <end position="1218"/>
    </location>
</feature>
<protein>
    <submittedName>
        <fullName evidence="12">Uncharacterized protein</fullName>
    </submittedName>
</protein>
<dbReference type="InterPro" id="IPR036640">
    <property type="entry name" value="ABC1_TM_sf"/>
</dbReference>
<dbReference type="FunFam" id="3.40.50.300:FF:000997">
    <property type="entry name" value="Multidrug resistance-associated protein 1"/>
    <property type="match status" value="1"/>
</dbReference>
<feature type="transmembrane region" description="Helical" evidence="9">
    <location>
        <begin position="531"/>
        <end position="560"/>
    </location>
</feature>
<dbReference type="Gene3D" id="3.40.50.300">
    <property type="entry name" value="P-loop containing nucleotide triphosphate hydrolases"/>
    <property type="match status" value="2"/>
</dbReference>
<dbReference type="GO" id="GO:0016887">
    <property type="term" value="F:ATP hydrolysis activity"/>
    <property type="evidence" value="ECO:0007669"/>
    <property type="project" value="InterPro"/>
</dbReference>
<feature type="region of interest" description="Disordered" evidence="8">
    <location>
        <begin position="1"/>
        <end position="35"/>
    </location>
</feature>
<feature type="compositionally biased region" description="Basic and acidic residues" evidence="8">
    <location>
        <begin position="642"/>
        <end position="651"/>
    </location>
</feature>
<feature type="transmembrane region" description="Helical" evidence="9">
    <location>
        <begin position="1068"/>
        <end position="1098"/>
    </location>
</feature>
<dbReference type="CDD" id="cd03250">
    <property type="entry name" value="ABCC_MRP_domain1"/>
    <property type="match status" value="1"/>
</dbReference>
<feature type="domain" description="ABC transmembrane type-1" evidence="11">
    <location>
        <begin position="270"/>
        <end position="596"/>
    </location>
</feature>
<feature type="compositionally biased region" description="Basic and acidic residues" evidence="8">
    <location>
        <begin position="160"/>
        <end position="178"/>
    </location>
</feature>
<evidence type="ECO:0000256" key="9">
    <source>
        <dbReference type="SAM" id="Phobius"/>
    </source>
</evidence>
<evidence type="ECO:0000256" key="4">
    <source>
        <dbReference type="ARBA" id="ARBA00022741"/>
    </source>
</evidence>
<feature type="transmembrane region" description="Helical" evidence="9">
    <location>
        <begin position="433"/>
        <end position="450"/>
    </location>
</feature>
<gene>
    <name evidence="12" type="ORF">TWF703_000675</name>
</gene>
<dbReference type="CDD" id="cd03244">
    <property type="entry name" value="ABCC_MRP_domain2"/>
    <property type="match status" value="1"/>
</dbReference>
<proteinExistence type="predicted"/>
<evidence type="ECO:0000256" key="6">
    <source>
        <dbReference type="ARBA" id="ARBA00022989"/>
    </source>
</evidence>
<dbReference type="GO" id="GO:0140359">
    <property type="term" value="F:ABC-type transporter activity"/>
    <property type="evidence" value="ECO:0007669"/>
    <property type="project" value="InterPro"/>
</dbReference>
<feature type="region of interest" description="Disordered" evidence="8">
    <location>
        <begin position="639"/>
        <end position="679"/>
    </location>
</feature>
<name>A0A7C8NRZ7_ORBOL</name>
<accession>A0A7C8NRZ7</accession>
<keyword evidence="3 9" id="KW-0812">Transmembrane</keyword>
<dbReference type="InterPro" id="IPR011527">
    <property type="entry name" value="ABC1_TM_dom"/>
</dbReference>
<dbReference type="SUPFAM" id="SSF52540">
    <property type="entry name" value="P-loop containing nucleoside triphosphate hydrolases"/>
    <property type="match status" value="2"/>
</dbReference>
<evidence type="ECO:0000259" key="10">
    <source>
        <dbReference type="PROSITE" id="PS50893"/>
    </source>
</evidence>
<evidence type="ECO:0000256" key="5">
    <source>
        <dbReference type="ARBA" id="ARBA00022840"/>
    </source>
</evidence>
<dbReference type="SMART" id="SM00382">
    <property type="entry name" value="AAA"/>
    <property type="match status" value="2"/>
</dbReference>
<evidence type="ECO:0000256" key="2">
    <source>
        <dbReference type="ARBA" id="ARBA00022448"/>
    </source>
</evidence>
<dbReference type="EMBL" id="WIQZ01000107">
    <property type="protein sequence ID" value="KAF3123688.1"/>
    <property type="molecule type" value="Genomic_DNA"/>
</dbReference>
<evidence type="ECO:0000313" key="12">
    <source>
        <dbReference type="EMBL" id="KAF3123688.1"/>
    </source>
</evidence>
<dbReference type="InterPro" id="IPR017871">
    <property type="entry name" value="ABC_transporter-like_CS"/>
</dbReference>
<feature type="transmembrane region" description="Helical" evidence="9">
    <location>
        <begin position="951"/>
        <end position="977"/>
    </location>
</feature>
<keyword evidence="4" id="KW-0547">Nucleotide-binding</keyword>
<feature type="region of interest" description="Disordered" evidence="8">
    <location>
        <begin position="1400"/>
        <end position="1423"/>
    </location>
</feature>
<dbReference type="InterPro" id="IPR003439">
    <property type="entry name" value="ABC_transporter-like_ATP-bd"/>
</dbReference>
<feature type="domain" description="ABC transmembrane type-1" evidence="11">
    <location>
        <begin position="956"/>
        <end position="1226"/>
    </location>
</feature>
<evidence type="ECO:0000313" key="13">
    <source>
        <dbReference type="Proteomes" id="UP000480548"/>
    </source>
</evidence>
<keyword evidence="5" id="KW-0067">ATP-binding</keyword>
<comment type="subcellular location">
    <subcellularLocation>
        <location evidence="1">Membrane</location>
        <topology evidence="1">Multi-pass membrane protein</topology>
    </subcellularLocation>
</comment>
<evidence type="ECO:0000256" key="1">
    <source>
        <dbReference type="ARBA" id="ARBA00004141"/>
    </source>
</evidence>
<dbReference type="Pfam" id="PF00664">
    <property type="entry name" value="ABC_membrane"/>
    <property type="match status" value="2"/>
</dbReference>
<feature type="compositionally biased region" description="Polar residues" evidence="8">
    <location>
        <begin position="9"/>
        <end position="18"/>
    </location>
</feature>
<feature type="transmembrane region" description="Helical" evidence="9">
    <location>
        <begin position="989"/>
        <end position="1011"/>
    </location>
</feature>
<dbReference type="GO" id="GO:0016020">
    <property type="term" value="C:membrane"/>
    <property type="evidence" value="ECO:0007669"/>
    <property type="project" value="UniProtKB-SubCell"/>
</dbReference>
<dbReference type="CDD" id="cd18597">
    <property type="entry name" value="ABC_6TM_YOR1_D1_like"/>
    <property type="match status" value="1"/>
</dbReference>
<dbReference type="PROSITE" id="PS50893">
    <property type="entry name" value="ABC_TRANSPORTER_2"/>
    <property type="match status" value="2"/>
</dbReference>
<keyword evidence="7 9" id="KW-0472">Membrane</keyword>
<sequence length="1548" mass="171869">MQRARHAKASSTVGTTISVGALDPSGNQTPVIGRGRPVPLAKRLRIRSSASAQAKKFSAAPLRETNEQTNINGQLLLAQTSFSVAFPQPPRPNSSQAGNTNDSPSAPISTSGIVADEKRRSSSDIDAIAIEKQIEAEPLDSKLAIEKTRSTVESTAVEPQDEKDLRKPKPWYRRDPFKSKVPPPVPEVRVVSPEKEANFISRLFFWWINDLMITGYNRPLELNDIPLLAPEHRVEASVTKIMEQFKKRAARGDKYPLFMSLNHVFRHLYWTAGLCRLVADLLLILTPQMLRYLITFVQNSYFRRPEPLGKGVGLGIGLVLMQWTASICINQFFYRGMLTGGMSRACLISMIYEKSTTISARAKAVGRLADADDSRELTAKEKAMLEKEEKKRLKRAKGGANLDAVTGYPNGKIINLMGTDTWRVDQATSWSHMVWTSPIQIFVCIALLVVNVGVSALAGLGLLFVLVPFIAWAISTLAKRRKAMNHITDKRVSLTQEILQGVRFVKLFGWEESFLKELGTLRHREVRAIQFLLAIRSAVNAVSMSLPVFASILAFVTYSLLEPGLDPAKIFASVTLFNTLRLPLNFLPITIAESIDAFLSLKRIQTYLLQEDEPENRTINPDQKEAFILKDASFTWETTAPTKKDERGKDGKKAKKEKSKGKSESPVLQPGGPLSGEKELQPFSIQNITLDISKRELLAIVGTVGSGKSSLLAALAGDMRKTSGTITQGASMAYCPQSAWIQNTSVRENILFGRPFDPVWYEKVIEACALKPDFELFPNGDMTEIGERGITISGGQKQRMNIARAIYHNSDIILLDDPLSAVDAHVGRHMFNEAIGGLLKDKCCVLVTHQLHVLNRCDRIVLMVDGKISAVGTFDDLMATNEEFKQMLSMTAAEEAPEKKTEDNEETDPSEEKKKSRKKGKAQGLMQQEERASSNVGWRVYYAYIKASGTFLVAPIIIIFLFLSQIANIIGTIWLSWWTSGRYPLSNGSYIAGYVGLGVAQALFMFIFSLALTIAGTEASKNLMKRAMRRVLRAPMSFFDTTPLGRIVNRFSKDVDVMDNYLTDAMRMYLFTLAATSCTFIMIIFAIALVPLGVFFIWAASFYRASAREVKRHEAVLRSDVFARFGEALNGTATIRAYGLQSQFKIAVNEAIDQMNTAYFTTFANQRWLGTRIDIVSTGLVLTTVILVVVTRFSTNPSTSGLVLSYILAVYGLIQFMVRQLAEVENAMNSTERIHYYGTQLPEESPLRTSITPAPTWPEKGEIIFDNVKMRYREGLPLALHGLNLHVQGGERIGVVGRTGAGKSSIMSTLFRLVELAEGTITVDGVDISKIGLQDLRSKLSIIPQDPTLFQGTVRSNLDPFEEHTDLELWDALRQSYLVLPEDQQLGASASASSTDQLSALPEISGNDTPPADSQIKQQQKKKERITLDTPVIEEGLNFSLGQRQLMALARALVRGSRIIICDEATSSVDEETDRKIQKTMAEGFGSSTVLCIAHRLRTIITYDRVVVLDKGRIVEADTPLKLWESGGVFRGMCDKSKIRREDFNGSY</sequence>
<keyword evidence="6 9" id="KW-1133">Transmembrane helix</keyword>
<dbReference type="Proteomes" id="UP000480548">
    <property type="component" value="Unassembled WGS sequence"/>
</dbReference>
<evidence type="ECO:0000256" key="3">
    <source>
        <dbReference type="ARBA" id="ARBA00022692"/>
    </source>
</evidence>
<feature type="domain" description="ABC transporter" evidence="10">
    <location>
        <begin position="1263"/>
        <end position="1536"/>
    </location>
</feature>
<dbReference type="PANTHER" id="PTHR24223">
    <property type="entry name" value="ATP-BINDING CASSETTE SUB-FAMILY C"/>
    <property type="match status" value="1"/>
</dbReference>
<feature type="region of interest" description="Disordered" evidence="8">
    <location>
        <begin position="84"/>
        <end position="120"/>
    </location>
</feature>
<comment type="caution">
    <text evidence="12">The sequence shown here is derived from an EMBL/GenBank/DDBJ whole genome shotgun (WGS) entry which is preliminary data.</text>
</comment>
<evidence type="ECO:0000256" key="8">
    <source>
        <dbReference type="SAM" id="MobiDB-lite"/>
    </source>
</evidence>
<feature type="compositionally biased region" description="Polar residues" evidence="8">
    <location>
        <begin position="93"/>
        <end position="112"/>
    </location>
</feature>
<dbReference type="Gene3D" id="1.20.1560.10">
    <property type="entry name" value="ABC transporter type 1, transmembrane domain"/>
    <property type="match status" value="2"/>
</dbReference>
<feature type="domain" description="ABC transporter" evidence="10">
    <location>
        <begin position="668"/>
        <end position="890"/>
    </location>
</feature>
<dbReference type="PROSITE" id="PS50929">
    <property type="entry name" value="ABC_TM1F"/>
    <property type="match status" value="2"/>
</dbReference>
<dbReference type="PROSITE" id="PS00211">
    <property type="entry name" value="ABC_TRANSPORTER_1"/>
    <property type="match status" value="2"/>
</dbReference>
<organism evidence="12 13">
    <name type="scientific">Orbilia oligospora</name>
    <name type="common">Nematode-trapping fungus</name>
    <name type="synonym">Arthrobotrys oligospora</name>
    <dbReference type="NCBI Taxonomy" id="2813651"/>
    <lineage>
        <taxon>Eukaryota</taxon>
        <taxon>Fungi</taxon>
        <taxon>Dikarya</taxon>
        <taxon>Ascomycota</taxon>
        <taxon>Pezizomycotina</taxon>
        <taxon>Orbiliomycetes</taxon>
        <taxon>Orbiliales</taxon>
        <taxon>Orbiliaceae</taxon>
        <taxon>Orbilia</taxon>
    </lineage>
</organism>
<evidence type="ECO:0000256" key="7">
    <source>
        <dbReference type="ARBA" id="ARBA00023136"/>
    </source>
</evidence>
<dbReference type="PANTHER" id="PTHR24223:SF464">
    <property type="entry name" value="ABC-TYPE TRANSPORTER CICA"/>
    <property type="match status" value="1"/>
</dbReference>
<feature type="transmembrane region" description="Helical" evidence="9">
    <location>
        <begin position="456"/>
        <end position="478"/>
    </location>
</feature>
<feature type="region of interest" description="Disordered" evidence="8">
    <location>
        <begin position="890"/>
        <end position="928"/>
    </location>
</feature>
<dbReference type="GO" id="GO:0005524">
    <property type="term" value="F:ATP binding"/>
    <property type="evidence" value="ECO:0007669"/>
    <property type="project" value="UniProtKB-KW"/>
</dbReference>
<feature type="transmembrane region" description="Helical" evidence="9">
    <location>
        <begin position="1175"/>
        <end position="1193"/>
    </location>
</feature>
<keyword evidence="2" id="KW-0813">Transport</keyword>
<evidence type="ECO:0000259" key="11">
    <source>
        <dbReference type="PROSITE" id="PS50929"/>
    </source>
</evidence>
<feature type="region of interest" description="Disordered" evidence="8">
    <location>
        <begin position="150"/>
        <end position="178"/>
    </location>
</feature>
<dbReference type="InterPro" id="IPR050173">
    <property type="entry name" value="ABC_transporter_C-like"/>
</dbReference>
<dbReference type="Pfam" id="PF00005">
    <property type="entry name" value="ABC_tran"/>
    <property type="match status" value="2"/>
</dbReference>
<dbReference type="FunFam" id="1.20.1560.10:FF:000010">
    <property type="entry name" value="Multidrug resistance-associated ABC transporter"/>
    <property type="match status" value="1"/>
</dbReference>
<dbReference type="SUPFAM" id="SSF90123">
    <property type="entry name" value="ABC transporter transmembrane region"/>
    <property type="match status" value="2"/>
</dbReference>